<feature type="transmembrane region" description="Helical" evidence="2">
    <location>
        <begin position="102"/>
        <end position="125"/>
    </location>
</feature>
<reference evidence="3 4" key="1">
    <citation type="submission" date="2016-02" db="EMBL/GenBank/DDBJ databases">
        <title>Comparative genomic and transcriptomic foundation for Pichia pastoris.</title>
        <authorList>
            <person name="Love K.R."/>
            <person name="Shah K.A."/>
            <person name="Whittaker C.A."/>
            <person name="Wu J."/>
            <person name="Bartlett M.C."/>
            <person name="Ma D."/>
            <person name="Leeson R.L."/>
            <person name="Priest M."/>
            <person name="Young S.K."/>
            <person name="Love J.C."/>
        </authorList>
    </citation>
    <scope>NUCLEOTIDE SEQUENCE [LARGE SCALE GENOMIC DNA]</scope>
    <source>
        <strain evidence="3 4">ATCC 28485</strain>
    </source>
</reference>
<keyword evidence="2" id="KW-0472">Membrane</keyword>
<name>A0A1B2JAG4_PICPA</name>
<dbReference type="OrthoDB" id="3357002at2759"/>
<evidence type="ECO:0000313" key="4">
    <source>
        <dbReference type="Proteomes" id="UP000094565"/>
    </source>
</evidence>
<protein>
    <submittedName>
        <fullName evidence="3">BA75_02954T0</fullName>
    </submittedName>
</protein>
<organism evidence="3 4">
    <name type="scientific">Komagataella pastoris</name>
    <name type="common">Yeast</name>
    <name type="synonym">Pichia pastoris</name>
    <dbReference type="NCBI Taxonomy" id="4922"/>
    <lineage>
        <taxon>Eukaryota</taxon>
        <taxon>Fungi</taxon>
        <taxon>Dikarya</taxon>
        <taxon>Ascomycota</taxon>
        <taxon>Saccharomycotina</taxon>
        <taxon>Pichiomycetes</taxon>
        <taxon>Pichiales</taxon>
        <taxon>Pichiaceae</taxon>
        <taxon>Komagataella</taxon>
    </lineage>
</organism>
<dbReference type="EMBL" id="CP014585">
    <property type="protein sequence ID" value="ANZ75013.1"/>
    <property type="molecule type" value="Genomic_DNA"/>
</dbReference>
<sequence>MSAPLSPLIQQMVALMEARTNGADPGTGILPRLNSAAEMLGGVDRIPRELINYVQGKQLAIFGDYPSGTDTAPSAIFMVVFFIIFLAHLTLFGINWSRGHKFLLSFGFAFYALLRVIGFILRLAWSREITRVKVGIASEVFLIIPTILLASFNLILAQRLFTWRHPFVGSSKLFWAALLTVYSVVISVVVMTIVAAVVPYVYLLSHRNYEMCKNVVKVSSILVILYSILATGLIVVSYLFKPTNRDKGCLIYQPTWLESFSPTYFPLKNSAKEHEQIFVGRNGAAAFSSTRIIASSYHYNAQSDVLPEPAGENLKLGPGTEDNLVRYSTSTGELKHNYSIIIVTLTTLFILIGAVFRAITVFLDRTVETQSWIFKPVVMYMLWGFLETVINVIYLLGRIDLRFYRPDRFPKDMLVGDEAIEPSPVISNKERSSSISERTSNPEIVRSV</sequence>
<keyword evidence="2" id="KW-1133">Transmembrane helix</keyword>
<feature type="transmembrane region" description="Helical" evidence="2">
    <location>
        <begin position="379"/>
        <end position="397"/>
    </location>
</feature>
<keyword evidence="4" id="KW-1185">Reference proteome</keyword>
<feature type="transmembrane region" description="Helical" evidence="2">
    <location>
        <begin position="338"/>
        <end position="359"/>
    </location>
</feature>
<dbReference type="PANTHER" id="PTHR35184">
    <property type="entry name" value="YALI0C10208P"/>
    <property type="match status" value="1"/>
</dbReference>
<feature type="transmembrane region" description="Helical" evidence="2">
    <location>
        <begin position="75"/>
        <end position="95"/>
    </location>
</feature>
<accession>A0A1B2JAG4</accession>
<keyword evidence="2" id="KW-0812">Transmembrane</keyword>
<dbReference type="AlphaFoldDB" id="A0A1B2JAG4"/>
<proteinExistence type="predicted"/>
<feature type="transmembrane region" description="Helical" evidence="2">
    <location>
        <begin position="218"/>
        <end position="240"/>
    </location>
</feature>
<dbReference type="PANTHER" id="PTHR35184:SF1">
    <property type="entry name" value="INTEGRAL MEMBRANE PROTEIN"/>
    <property type="match status" value="1"/>
</dbReference>
<feature type="transmembrane region" description="Helical" evidence="2">
    <location>
        <begin position="140"/>
        <end position="161"/>
    </location>
</feature>
<gene>
    <name evidence="3" type="ORF">ATY40_BA7502954</name>
</gene>
<dbReference type="Proteomes" id="UP000094565">
    <property type="component" value="Chromosome 2"/>
</dbReference>
<evidence type="ECO:0000313" key="3">
    <source>
        <dbReference type="EMBL" id="ANZ75013.1"/>
    </source>
</evidence>
<dbReference type="InterPro" id="IPR021460">
    <property type="entry name" value="DUF3112"/>
</dbReference>
<feature type="compositionally biased region" description="Polar residues" evidence="1">
    <location>
        <begin position="433"/>
        <end position="442"/>
    </location>
</feature>
<feature type="transmembrane region" description="Helical" evidence="2">
    <location>
        <begin position="173"/>
        <end position="198"/>
    </location>
</feature>
<evidence type="ECO:0000256" key="2">
    <source>
        <dbReference type="SAM" id="Phobius"/>
    </source>
</evidence>
<feature type="region of interest" description="Disordered" evidence="1">
    <location>
        <begin position="425"/>
        <end position="448"/>
    </location>
</feature>
<dbReference type="Pfam" id="PF11309">
    <property type="entry name" value="DUF3112"/>
    <property type="match status" value="1"/>
</dbReference>
<evidence type="ECO:0000256" key="1">
    <source>
        <dbReference type="SAM" id="MobiDB-lite"/>
    </source>
</evidence>